<gene>
    <name evidence="1" type="ORF">OQ497_08535</name>
</gene>
<reference evidence="1 2" key="1">
    <citation type="submission" date="2022-11" db="EMBL/GenBank/DDBJ databases">
        <title>Genome sequencing of Acetobacter type strain.</title>
        <authorList>
            <person name="Heo J."/>
            <person name="Lee D."/>
            <person name="Han B.-H."/>
            <person name="Hong S.-B."/>
            <person name="Kwon S.-W."/>
        </authorList>
    </citation>
    <scope>NUCLEOTIDE SEQUENCE [LARGE SCALE GENOMIC DNA]</scope>
    <source>
        <strain evidence="1 2">KACC 21253</strain>
    </source>
</reference>
<proteinExistence type="predicted"/>
<name>A0ABT3QFD8_9PROT</name>
<organism evidence="1 2">
    <name type="scientific">Acetobacter thailandicus</name>
    <dbReference type="NCBI Taxonomy" id="1502842"/>
    <lineage>
        <taxon>Bacteria</taxon>
        <taxon>Pseudomonadati</taxon>
        <taxon>Pseudomonadota</taxon>
        <taxon>Alphaproteobacteria</taxon>
        <taxon>Acetobacterales</taxon>
        <taxon>Acetobacteraceae</taxon>
        <taxon>Acetobacter</taxon>
    </lineage>
</organism>
<dbReference type="Proteomes" id="UP001301152">
    <property type="component" value="Unassembled WGS sequence"/>
</dbReference>
<dbReference type="InterPro" id="IPR023346">
    <property type="entry name" value="Lysozyme-like_dom_sf"/>
</dbReference>
<dbReference type="RefSeq" id="WP_173559546.1">
    <property type="nucleotide sequence ID" value="NZ_JAPIUZ010000003.1"/>
</dbReference>
<evidence type="ECO:0000313" key="2">
    <source>
        <dbReference type="Proteomes" id="UP001301152"/>
    </source>
</evidence>
<dbReference type="Gene3D" id="1.10.530.10">
    <property type="match status" value="1"/>
</dbReference>
<dbReference type="SUPFAM" id="SSF53955">
    <property type="entry name" value="Lysozyme-like"/>
    <property type="match status" value="1"/>
</dbReference>
<keyword evidence="2" id="KW-1185">Reference proteome</keyword>
<accession>A0ABT3QFD8</accession>
<evidence type="ECO:0008006" key="3">
    <source>
        <dbReference type="Google" id="ProtNLM"/>
    </source>
</evidence>
<comment type="caution">
    <text evidence="1">The sequence shown here is derived from an EMBL/GenBank/DDBJ whole genome shotgun (WGS) entry which is preliminary data.</text>
</comment>
<protein>
    <recommendedName>
        <fullName evidence="3">Glycoside hydrolase family 19 catalytic domain-containing protein</fullName>
    </recommendedName>
</protein>
<evidence type="ECO:0000313" key="1">
    <source>
        <dbReference type="EMBL" id="MCX2564003.1"/>
    </source>
</evidence>
<sequence>MSNIFLLYINVIYKINAILNMSENFLDDIKNYPDGNDSMKYYYRGPFPDIERIIYQFLNGVDRDHDKKDLHAKYDAPLSFSYCIPNLRDVLTRIFNDPDVYDIRWMAYMLATTYWESASVVTTNITRPAPRKGNYTTTQTFFPIQESGKGGKKVYAYPVKVAERPNGDAAVMESHTNKLYIIPKYIMEKSKAAKSPFNRLKIFAGNKVSYKDFDGVENIYYGRGYVQLTWWRSYAEASLRLKNNFDLLTSPDLVLTREISYEIMSEGMRNGTIFANGHMLIHYFCGSYTNYIAARQIVNGCDKADNIARIARAFEKCLLHVLKPEIKDI</sequence>
<dbReference type="EMBL" id="JAPIUZ010000003">
    <property type="protein sequence ID" value="MCX2564003.1"/>
    <property type="molecule type" value="Genomic_DNA"/>
</dbReference>